<keyword evidence="1 12" id="KW-0240">DNA-directed RNA polymerase</keyword>
<comment type="function">
    <text evidence="12 13">RNA polymerase that catalyzes the synthesis of short RNA molecules used as primers for DNA polymerase during DNA replication.</text>
</comment>
<dbReference type="AlphaFoldDB" id="A0A366EGB0"/>
<dbReference type="FunFam" id="3.90.580.10:FF:000001">
    <property type="entry name" value="DNA primase"/>
    <property type="match status" value="1"/>
</dbReference>
<dbReference type="InterPro" id="IPR036185">
    <property type="entry name" value="DNA_heli_DnaB-like_N_sf"/>
</dbReference>
<dbReference type="Pfam" id="PF10410">
    <property type="entry name" value="DnaB_bind"/>
    <property type="match status" value="1"/>
</dbReference>
<name>A0A366EGB0_9BACI</name>
<dbReference type="RefSeq" id="WP_113865989.1">
    <property type="nucleotide sequence ID" value="NZ_BAABQN010000001.1"/>
</dbReference>
<dbReference type="InterPro" id="IPR006171">
    <property type="entry name" value="TOPRIM_dom"/>
</dbReference>
<evidence type="ECO:0000256" key="12">
    <source>
        <dbReference type="HAMAP-Rule" id="MF_00974"/>
    </source>
</evidence>
<evidence type="ECO:0000313" key="16">
    <source>
        <dbReference type="EMBL" id="RBP01368.1"/>
    </source>
</evidence>
<dbReference type="Gene3D" id="3.90.980.10">
    <property type="entry name" value="DNA primase, catalytic core, N-terminal domain"/>
    <property type="match status" value="1"/>
</dbReference>
<dbReference type="Gene3D" id="6.10.140.360">
    <property type="match status" value="1"/>
</dbReference>
<dbReference type="CDD" id="cd03364">
    <property type="entry name" value="TOPRIM_DnaG_primases"/>
    <property type="match status" value="1"/>
</dbReference>
<comment type="catalytic activity">
    <reaction evidence="12">
        <text>ssDNA + n NTP = ssDNA/pppN(pN)n-1 hybrid + (n-1) diphosphate.</text>
        <dbReference type="EC" id="2.7.7.101"/>
    </reaction>
</comment>
<dbReference type="Gene3D" id="3.40.1360.10">
    <property type="match status" value="1"/>
</dbReference>
<dbReference type="GO" id="GO:0005737">
    <property type="term" value="C:cytoplasm"/>
    <property type="evidence" value="ECO:0007669"/>
    <property type="project" value="TreeGrafter"/>
</dbReference>
<comment type="caution">
    <text evidence="16">The sequence shown here is derived from an EMBL/GenBank/DDBJ whole genome shotgun (WGS) entry which is preliminary data.</text>
</comment>
<keyword evidence="11 12" id="KW-0804">Transcription</keyword>
<dbReference type="PIRSF" id="PIRSF002811">
    <property type="entry name" value="DnaG"/>
    <property type="match status" value="1"/>
</dbReference>
<keyword evidence="5 12" id="KW-0235">DNA replication</keyword>
<proteinExistence type="inferred from homology"/>
<dbReference type="SMART" id="SM00493">
    <property type="entry name" value="TOPRIM"/>
    <property type="match status" value="1"/>
</dbReference>
<dbReference type="GO" id="GO:0006269">
    <property type="term" value="P:DNA replication, synthesis of primer"/>
    <property type="evidence" value="ECO:0007669"/>
    <property type="project" value="UniProtKB-UniRule"/>
</dbReference>
<dbReference type="PANTHER" id="PTHR30313:SF2">
    <property type="entry name" value="DNA PRIMASE"/>
    <property type="match status" value="1"/>
</dbReference>
<gene>
    <name evidence="12" type="primary">dnaG</name>
    <name evidence="16" type="ORF">DES48_10198</name>
</gene>
<dbReference type="InterPro" id="IPR013264">
    <property type="entry name" value="DNAG_N"/>
</dbReference>
<dbReference type="GO" id="GO:0003677">
    <property type="term" value="F:DNA binding"/>
    <property type="evidence" value="ECO:0007669"/>
    <property type="project" value="UniProtKB-KW"/>
</dbReference>
<dbReference type="Pfam" id="PF08275">
    <property type="entry name" value="DNAG_N"/>
    <property type="match status" value="1"/>
</dbReference>
<dbReference type="SUPFAM" id="SSF48024">
    <property type="entry name" value="N-terminal domain of DnaB helicase"/>
    <property type="match status" value="1"/>
</dbReference>
<keyword evidence="8 12" id="KW-0862">Zinc</keyword>
<evidence type="ECO:0000256" key="11">
    <source>
        <dbReference type="ARBA" id="ARBA00023163"/>
    </source>
</evidence>
<dbReference type="InterPro" id="IPR030846">
    <property type="entry name" value="DnaG_bac"/>
</dbReference>
<dbReference type="FunFam" id="3.90.980.10:FF:000001">
    <property type="entry name" value="DNA primase"/>
    <property type="match status" value="1"/>
</dbReference>
<evidence type="ECO:0000256" key="7">
    <source>
        <dbReference type="ARBA" id="ARBA00022771"/>
    </source>
</evidence>
<keyword evidence="6 12" id="KW-0479">Metal-binding</keyword>
<dbReference type="Pfam" id="PF13155">
    <property type="entry name" value="Toprim_2"/>
    <property type="match status" value="1"/>
</dbReference>
<dbReference type="InterPro" id="IPR019475">
    <property type="entry name" value="DNA_primase_DnaB-bd"/>
</dbReference>
<comment type="domain">
    <text evidence="12">Contains an N-terminal zinc-binding domain, a central core domain that contains the primase activity, and a C-terminal DnaB-binding domain.</text>
</comment>
<evidence type="ECO:0000256" key="14">
    <source>
        <dbReference type="PIRSR" id="PIRSR002811-1"/>
    </source>
</evidence>
<dbReference type="GO" id="GO:0000428">
    <property type="term" value="C:DNA-directed RNA polymerase complex"/>
    <property type="evidence" value="ECO:0007669"/>
    <property type="project" value="UniProtKB-KW"/>
</dbReference>
<dbReference type="InterPro" id="IPR006295">
    <property type="entry name" value="DNA_primase_DnaG"/>
</dbReference>
<evidence type="ECO:0000256" key="6">
    <source>
        <dbReference type="ARBA" id="ARBA00022723"/>
    </source>
</evidence>
<dbReference type="GO" id="GO:1990077">
    <property type="term" value="C:primosome complex"/>
    <property type="evidence" value="ECO:0007669"/>
    <property type="project" value="UniProtKB-KW"/>
</dbReference>
<evidence type="ECO:0000259" key="15">
    <source>
        <dbReference type="PROSITE" id="PS50880"/>
    </source>
</evidence>
<evidence type="ECO:0000256" key="13">
    <source>
        <dbReference type="PIRNR" id="PIRNR002811"/>
    </source>
</evidence>
<dbReference type="Proteomes" id="UP000252254">
    <property type="component" value="Unassembled WGS sequence"/>
</dbReference>
<keyword evidence="17" id="KW-1185">Reference proteome</keyword>
<dbReference type="OrthoDB" id="9803773at2"/>
<dbReference type="GO" id="GO:0008270">
    <property type="term" value="F:zinc ion binding"/>
    <property type="evidence" value="ECO:0007669"/>
    <property type="project" value="UniProtKB-UniRule"/>
</dbReference>
<dbReference type="GO" id="GO:0003899">
    <property type="term" value="F:DNA-directed RNA polymerase activity"/>
    <property type="evidence" value="ECO:0007669"/>
    <property type="project" value="UniProtKB-UniRule"/>
</dbReference>
<sequence length="606" mass="69428">MAGQIPEETVDEIRRSNDIVDVVGEYVSLKKQGRNYFGLCPFHGENTPSFSVTQEKQIFHCFGCGKGGNVFTFLMEIEGFTFQQTVQYLAEKSGHSLPASVGQETDQENNSEEQIHLKAFAWLTKLYHHLLRHTKEGKQAYQYLLDRGFTDEMIDLFQLGYAPQSRELVVQFLEKKGFHTQQMIRAGVLTANEQNQASDRFRGRVIFPIRNHLGKSIGFGGRTITDQEPKYLNSPESALFQKGRLLFNFDLARSTIRNSEQAVLFEGYMDVISAYQAGIKNGVATLGTSITENQAKLLNRYVNTVIICYDGDQAGIDASYKAARLLHQVDCNVKVASIPEGLDPDSYIVKYGENRFQNEIIEVSNTYMTFLMEYLKKDYNLQLEGDRMQYIEKVIDELATIKRPMEREYYAKELANTYDLSINTMMQEIKDRRKKLGVQQDNQQTSSHTRNKVGFSKQKKLLPAYHKAEKQLLAYMLHDVSIAENVKERLGASFNLDLHKIIVTHLYAFYEEGNNANISQFIERIDDTTIKNEIVEIAMEPIHPDVSDKEIQDYIWLIKAEQEDKATIRSLQQAQKQAEVQKDFVKAAQIGMEILEIQKKIKNANS</sequence>
<dbReference type="GO" id="GO:0005524">
    <property type="term" value="F:ATP binding"/>
    <property type="evidence" value="ECO:0007669"/>
    <property type="project" value="InterPro"/>
</dbReference>
<protein>
    <recommendedName>
        <fullName evidence="12 13">DNA primase</fullName>
        <ecNumber evidence="12">2.7.7.101</ecNumber>
    </recommendedName>
</protein>
<accession>A0A366EGB0</accession>
<dbReference type="InterPro" id="IPR036977">
    <property type="entry name" value="DNA_primase_Znf_CHC2"/>
</dbReference>
<comment type="subunit">
    <text evidence="12">Monomer. Interacts with DnaB.</text>
</comment>
<comment type="cofactor">
    <cofactor evidence="12 13 14">
        <name>Zn(2+)</name>
        <dbReference type="ChEBI" id="CHEBI:29105"/>
    </cofactor>
    <text evidence="12 13 14">Binds 1 zinc ion per monomer.</text>
</comment>
<evidence type="ECO:0000256" key="8">
    <source>
        <dbReference type="ARBA" id="ARBA00022833"/>
    </source>
</evidence>
<keyword evidence="7 12" id="KW-0863">Zinc-finger</keyword>
<dbReference type="InterPro" id="IPR016136">
    <property type="entry name" value="DNA_helicase_N/primase_C"/>
</dbReference>
<keyword evidence="2 12" id="KW-0639">Primosome</keyword>
<dbReference type="PROSITE" id="PS50880">
    <property type="entry name" value="TOPRIM"/>
    <property type="match status" value="1"/>
</dbReference>
<evidence type="ECO:0000256" key="4">
    <source>
        <dbReference type="ARBA" id="ARBA00022695"/>
    </source>
</evidence>
<dbReference type="Pfam" id="PF01807">
    <property type="entry name" value="Zn_ribbon_DnaG"/>
    <property type="match status" value="1"/>
</dbReference>
<dbReference type="InterPro" id="IPR037068">
    <property type="entry name" value="DNA_primase_core_N_sf"/>
</dbReference>
<dbReference type="Gene3D" id="3.90.580.10">
    <property type="entry name" value="Zinc finger, CHC2-type domain"/>
    <property type="match status" value="1"/>
</dbReference>
<dbReference type="InterPro" id="IPR050219">
    <property type="entry name" value="DnaG_primase"/>
</dbReference>
<dbReference type="STRING" id="200904.GCA_900168775_02480"/>
<comment type="similarity">
    <text evidence="12 13">Belongs to the DnaG primase family.</text>
</comment>
<keyword evidence="3 12" id="KW-0808">Transferase</keyword>
<reference evidence="16 17" key="1">
    <citation type="submission" date="2018-06" db="EMBL/GenBank/DDBJ databases">
        <title>Genomic Encyclopedia of Type Strains, Phase IV (KMG-IV): sequencing the most valuable type-strain genomes for metagenomic binning, comparative biology and taxonomic classification.</title>
        <authorList>
            <person name="Goeker M."/>
        </authorList>
    </citation>
    <scope>NUCLEOTIDE SEQUENCE [LARGE SCALE GENOMIC DNA]</scope>
    <source>
        <strain evidence="16 17">DSM 15140</strain>
    </source>
</reference>
<evidence type="ECO:0000256" key="10">
    <source>
        <dbReference type="ARBA" id="ARBA00023125"/>
    </source>
</evidence>
<evidence type="ECO:0000313" key="17">
    <source>
        <dbReference type="Proteomes" id="UP000252254"/>
    </source>
</evidence>
<evidence type="ECO:0000256" key="1">
    <source>
        <dbReference type="ARBA" id="ARBA00022478"/>
    </source>
</evidence>
<keyword evidence="4 12" id="KW-0548">Nucleotidyltransferase</keyword>
<dbReference type="InterPro" id="IPR034151">
    <property type="entry name" value="TOPRIM_DnaG_bac"/>
</dbReference>
<keyword evidence="10 12" id="KW-0238">DNA-binding</keyword>
<dbReference type="GO" id="GO:0003678">
    <property type="term" value="F:DNA helicase activity"/>
    <property type="evidence" value="ECO:0007669"/>
    <property type="project" value="InterPro"/>
</dbReference>
<dbReference type="EMBL" id="QNRI01000001">
    <property type="protein sequence ID" value="RBP01368.1"/>
    <property type="molecule type" value="Genomic_DNA"/>
</dbReference>
<dbReference type="SUPFAM" id="SSF57783">
    <property type="entry name" value="Zinc beta-ribbon"/>
    <property type="match status" value="1"/>
</dbReference>
<evidence type="ECO:0000256" key="5">
    <source>
        <dbReference type="ARBA" id="ARBA00022705"/>
    </source>
</evidence>
<organism evidence="16 17">
    <name type="scientific">Paraliobacillus ryukyuensis</name>
    <dbReference type="NCBI Taxonomy" id="200904"/>
    <lineage>
        <taxon>Bacteria</taxon>
        <taxon>Bacillati</taxon>
        <taxon>Bacillota</taxon>
        <taxon>Bacilli</taxon>
        <taxon>Bacillales</taxon>
        <taxon>Bacillaceae</taxon>
        <taxon>Paraliobacillus</taxon>
    </lineage>
</organism>
<feature type="zinc finger region" description="CHC2-type" evidence="12 14">
    <location>
        <begin position="40"/>
        <end position="64"/>
    </location>
</feature>
<feature type="domain" description="Toprim" evidence="15">
    <location>
        <begin position="260"/>
        <end position="341"/>
    </location>
</feature>
<dbReference type="Gene3D" id="1.10.860.10">
    <property type="entry name" value="DNAb Helicase, Chain A"/>
    <property type="match status" value="1"/>
</dbReference>
<dbReference type="PANTHER" id="PTHR30313">
    <property type="entry name" value="DNA PRIMASE"/>
    <property type="match status" value="1"/>
</dbReference>
<dbReference type="SUPFAM" id="SSF56731">
    <property type="entry name" value="DNA primase core"/>
    <property type="match status" value="1"/>
</dbReference>
<keyword evidence="9" id="KW-0460">Magnesium</keyword>
<dbReference type="InterPro" id="IPR002694">
    <property type="entry name" value="Znf_CHC2"/>
</dbReference>
<dbReference type="EC" id="2.7.7.101" evidence="12"/>
<dbReference type="HAMAP" id="MF_00974">
    <property type="entry name" value="DNA_primase_DnaG"/>
    <property type="match status" value="1"/>
</dbReference>
<dbReference type="SMART" id="SM00400">
    <property type="entry name" value="ZnF_CHCC"/>
    <property type="match status" value="1"/>
</dbReference>
<evidence type="ECO:0000256" key="3">
    <source>
        <dbReference type="ARBA" id="ARBA00022679"/>
    </source>
</evidence>
<dbReference type="NCBIfam" id="TIGR01391">
    <property type="entry name" value="dnaG"/>
    <property type="match status" value="1"/>
</dbReference>
<evidence type="ECO:0000256" key="2">
    <source>
        <dbReference type="ARBA" id="ARBA00022515"/>
    </source>
</evidence>
<evidence type="ECO:0000256" key="9">
    <source>
        <dbReference type="ARBA" id="ARBA00022842"/>
    </source>
</evidence>